<proteinExistence type="predicted"/>
<gene>
    <name evidence="1" type="ORF">VNI00_009582</name>
</gene>
<organism evidence="1 2">
    <name type="scientific">Paramarasmius palmivorus</name>
    <dbReference type="NCBI Taxonomy" id="297713"/>
    <lineage>
        <taxon>Eukaryota</taxon>
        <taxon>Fungi</taxon>
        <taxon>Dikarya</taxon>
        <taxon>Basidiomycota</taxon>
        <taxon>Agaricomycotina</taxon>
        <taxon>Agaricomycetes</taxon>
        <taxon>Agaricomycetidae</taxon>
        <taxon>Agaricales</taxon>
        <taxon>Marasmiineae</taxon>
        <taxon>Marasmiaceae</taxon>
        <taxon>Paramarasmius</taxon>
    </lineage>
</organism>
<protein>
    <submittedName>
        <fullName evidence="1">Uncharacterized protein</fullName>
    </submittedName>
</protein>
<accession>A0AAW0CRX5</accession>
<reference evidence="1 2" key="1">
    <citation type="submission" date="2024-01" db="EMBL/GenBank/DDBJ databases">
        <title>A draft genome for a cacao thread blight-causing isolate of Paramarasmius palmivorus.</title>
        <authorList>
            <person name="Baruah I.K."/>
            <person name="Bukari Y."/>
            <person name="Amoako-Attah I."/>
            <person name="Meinhardt L.W."/>
            <person name="Bailey B.A."/>
            <person name="Cohen S.P."/>
        </authorList>
    </citation>
    <scope>NUCLEOTIDE SEQUENCE [LARGE SCALE GENOMIC DNA]</scope>
    <source>
        <strain evidence="1 2">GH-12</strain>
    </source>
</reference>
<dbReference type="Proteomes" id="UP001383192">
    <property type="component" value="Unassembled WGS sequence"/>
</dbReference>
<name>A0AAW0CRX5_9AGAR</name>
<dbReference type="EMBL" id="JAYKXP010000036">
    <property type="protein sequence ID" value="KAK7040676.1"/>
    <property type="molecule type" value="Genomic_DNA"/>
</dbReference>
<keyword evidence="2" id="KW-1185">Reference proteome</keyword>
<evidence type="ECO:0000313" key="2">
    <source>
        <dbReference type="Proteomes" id="UP001383192"/>
    </source>
</evidence>
<evidence type="ECO:0000313" key="1">
    <source>
        <dbReference type="EMBL" id="KAK7040676.1"/>
    </source>
</evidence>
<dbReference type="AlphaFoldDB" id="A0AAW0CRX5"/>
<sequence length="73" mass="8232">MDGSMNQDCGNRLGFKQKKKVVKNLRRRFRLDGARLSHRSAAASPRRELEIRVDVQEQLSSSGIPGPVNNSMH</sequence>
<comment type="caution">
    <text evidence="1">The sequence shown here is derived from an EMBL/GenBank/DDBJ whole genome shotgun (WGS) entry which is preliminary data.</text>
</comment>